<dbReference type="Proteomes" id="UP001153555">
    <property type="component" value="Unassembled WGS sequence"/>
</dbReference>
<evidence type="ECO:0000256" key="1">
    <source>
        <dbReference type="SAM" id="MobiDB-lite"/>
    </source>
</evidence>
<feature type="region of interest" description="Disordered" evidence="1">
    <location>
        <begin position="25"/>
        <end position="70"/>
    </location>
</feature>
<feature type="compositionally biased region" description="Basic and acidic residues" evidence="1">
    <location>
        <begin position="37"/>
        <end position="55"/>
    </location>
</feature>
<feature type="non-terminal residue" evidence="2">
    <location>
        <position position="1"/>
    </location>
</feature>
<feature type="compositionally biased region" description="Basic and acidic residues" evidence="1">
    <location>
        <begin position="100"/>
        <end position="117"/>
    </location>
</feature>
<organism evidence="2 3">
    <name type="scientific">Striga hermonthica</name>
    <name type="common">Purple witchweed</name>
    <name type="synonym">Buchnera hermonthica</name>
    <dbReference type="NCBI Taxonomy" id="68872"/>
    <lineage>
        <taxon>Eukaryota</taxon>
        <taxon>Viridiplantae</taxon>
        <taxon>Streptophyta</taxon>
        <taxon>Embryophyta</taxon>
        <taxon>Tracheophyta</taxon>
        <taxon>Spermatophyta</taxon>
        <taxon>Magnoliopsida</taxon>
        <taxon>eudicotyledons</taxon>
        <taxon>Gunneridae</taxon>
        <taxon>Pentapetalae</taxon>
        <taxon>asterids</taxon>
        <taxon>lamiids</taxon>
        <taxon>Lamiales</taxon>
        <taxon>Orobanchaceae</taxon>
        <taxon>Buchnereae</taxon>
        <taxon>Striga</taxon>
    </lineage>
</organism>
<name>A0A9N7MQD9_STRHE</name>
<gene>
    <name evidence="2" type="ORF">SHERM_12655</name>
</gene>
<evidence type="ECO:0000313" key="2">
    <source>
        <dbReference type="EMBL" id="CAA0811734.1"/>
    </source>
</evidence>
<keyword evidence="3" id="KW-1185">Reference proteome</keyword>
<dbReference type="EMBL" id="CACSLK010009383">
    <property type="protein sequence ID" value="CAA0811734.1"/>
    <property type="molecule type" value="Genomic_DNA"/>
</dbReference>
<comment type="caution">
    <text evidence="2">The sequence shown here is derived from an EMBL/GenBank/DDBJ whole genome shotgun (WGS) entry which is preliminary data.</text>
</comment>
<proteinExistence type="predicted"/>
<sequence length="247" mass="28972">ELTPWEQEYLEEMYEQKEEYERQLKIMEEEQQEEAEEKLRESSEREAKRKEEKVAINDLGPPMPDDQTDDTHIDVEETEVVEVIGGAIKRADVVDGEVSAEFKEAKTEGDKEMGEVREGDEEGVHEEVTFIVLDVEEDVPDVWMVEDESLRTRKVSKRRGMIRKWVSNPCDKKGREPRGLEEAENRAKTMQAWLKRRVRARMRMGLDRRVQGRDARAHEAVNEGRAWKCARTRKKMVSRLATLTRKK</sequence>
<reference evidence="2" key="1">
    <citation type="submission" date="2019-12" db="EMBL/GenBank/DDBJ databases">
        <authorList>
            <person name="Scholes J."/>
        </authorList>
    </citation>
    <scope>NUCLEOTIDE SEQUENCE</scope>
</reference>
<feature type="non-terminal residue" evidence="2">
    <location>
        <position position="247"/>
    </location>
</feature>
<accession>A0A9N7MQD9</accession>
<evidence type="ECO:0000313" key="3">
    <source>
        <dbReference type="Proteomes" id="UP001153555"/>
    </source>
</evidence>
<feature type="region of interest" description="Disordered" evidence="1">
    <location>
        <begin position="99"/>
        <end position="122"/>
    </location>
</feature>
<protein>
    <submittedName>
        <fullName evidence="2">Uncharacterized protein</fullName>
    </submittedName>
</protein>
<dbReference type="AlphaFoldDB" id="A0A9N7MQD9"/>